<reference evidence="14" key="1">
    <citation type="submission" date="2024-02" db="EMBL/GenBank/DDBJ databases">
        <authorList>
            <consortium name="ELIXIR-Norway"/>
            <consortium name="Elixir Norway"/>
        </authorList>
    </citation>
    <scope>NUCLEOTIDE SEQUENCE</scope>
</reference>
<proteinExistence type="inferred from homology"/>
<keyword evidence="5" id="KW-0436">Ligase</keyword>
<evidence type="ECO:0000256" key="6">
    <source>
        <dbReference type="ARBA" id="ARBA00022741"/>
    </source>
</evidence>
<dbReference type="Proteomes" id="UP001497512">
    <property type="component" value="Chromosome 10"/>
</dbReference>
<dbReference type="Pfam" id="PF00501">
    <property type="entry name" value="AMP-binding"/>
    <property type="match status" value="1"/>
</dbReference>
<gene>
    <name evidence="14" type="ORF">CSSPTR1EN2_LOCUS2411</name>
</gene>
<dbReference type="PANTHER" id="PTHR24096:SF406">
    <property type="entry name" value="4-COUMARATE--COA LIGASE 2"/>
    <property type="match status" value="1"/>
</dbReference>
<keyword evidence="7" id="KW-0067">ATP-binding</keyword>
<dbReference type="Gene3D" id="3.40.50.12780">
    <property type="entry name" value="N-terminal domain of ligase-like"/>
    <property type="match status" value="1"/>
</dbReference>
<dbReference type="InterPro" id="IPR000873">
    <property type="entry name" value="AMP-dep_synth/lig_dom"/>
</dbReference>
<dbReference type="EMBL" id="OZ019902">
    <property type="protein sequence ID" value="CAK9194208.1"/>
    <property type="molecule type" value="Genomic_DNA"/>
</dbReference>
<evidence type="ECO:0000256" key="10">
    <source>
        <dbReference type="ARBA" id="ARBA00034223"/>
    </source>
</evidence>
<dbReference type="InterPro" id="IPR025110">
    <property type="entry name" value="AMP-bd_C"/>
</dbReference>
<evidence type="ECO:0000256" key="9">
    <source>
        <dbReference type="ARBA" id="ARBA00034219"/>
    </source>
</evidence>
<comment type="catalytic activity">
    <reaction evidence="10">
        <text>(E)-4-coumaroyl-AMP + CoA = (E)-4-coumaroyl-CoA + AMP + H(+)</text>
        <dbReference type="Rhea" id="RHEA:72423"/>
        <dbReference type="ChEBI" id="CHEBI:15378"/>
        <dbReference type="ChEBI" id="CHEBI:57287"/>
        <dbReference type="ChEBI" id="CHEBI:85008"/>
        <dbReference type="ChEBI" id="CHEBI:192348"/>
        <dbReference type="ChEBI" id="CHEBI:456215"/>
    </reaction>
    <physiologicalReaction direction="left-to-right" evidence="10">
        <dbReference type="Rhea" id="RHEA:72424"/>
    </physiologicalReaction>
</comment>
<evidence type="ECO:0000256" key="2">
    <source>
        <dbReference type="ARBA" id="ARBA00004930"/>
    </source>
</evidence>
<keyword evidence="8" id="KW-0587">Phenylpropanoid metabolism</keyword>
<feature type="domain" description="AMP-binding enzyme C-terminal" evidence="13">
    <location>
        <begin position="486"/>
        <end position="561"/>
    </location>
</feature>
<evidence type="ECO:0000256" key="7">
    <source>
        <dbReference type="ARBA" id="ARBA00022840"/>
    </source>
</evidence>
<comment type="catalytic activity">
    <reaction evidence="9">
        <text>(E)-4-coumarate + ATP + H(+) = (E)-4-coumaroyl-AMP + diphosphate</text>
        <dbReference type="Rhea" id="RHEA:72419"/>
        <dbReference type="ChEBI" id="CHEBI:12876"/>
        <dbReference type="ChEBI" id="CHEBI:15378"/>
        <dbReference type="ChEBI" id="CHEBI:30616"/>
        <dbReference type="ChEBI" id="CHEBI:33019"/>
        <dbReference type="ChEBI" id="CHEBI:192348"/>
    </reaction>
    <physiologicalReaction direction="left-to-right" evidence="9">
        <dbReference type="Rhea" id="RHEA:72420"/>
    </physiologicalReaction>
</comment>
<dbReference type="Pfam" id="PF13193">
    <property type="entry name" value="AMP-binding_C"/>
    <property type="match status" value="1"/>
</dbReference>
<dbReference type="InterPro" id="IPR042099">
    <property type="entry name" value="ANL_N_sf"/>
</dbReference>
<sequence>MAVTVEVEALHAAVEPVVNENLQVQTLSSEKKAWCILDKDGDEIVYRSLKPLPPLAHSNLASFILQDACIKYETRTAMVNGATGVEYTYGELREWVASTAAGLTALGVKQHDVVLVLSPNLPEFPVIYLAVLFLGAIVAPSNPLGTESDIVKQVKQSNARFVVTVPEQLSKFQTFGRIPIILIGITIDAPITLFSELKNLKLVAEDAGAENIPAYPQTQANDTCTLLFSSGTTGLSKAVQLTHANFISAITAYNTLEPGQSTMETDVCLAIIPMFHVYGLGIVMLATLERGASVVIMPRYSLPQMLSYIEKYRITVATIVPPIIVSLVKSAEVAKYDLSSLRIIATGAASLRQDTMEACATMFPQCILRQGYGMTELPLISFSVVEKERLQWGSVGVLVPGIEVRVTDAETGKALPPLATGELWIRAPMVMTGYLNNPEATAATKDSQGWLHTGDLGYVDTDGLLFIVDRLKEIIKYKANQVAPGELESIMLTHPSILDVAVIPIPDEEAGELPCAYVVRREGTDISEIHVMDFVGKQVAPYKKVRKVIFTESIPKSNTGKILRRILIERHNRTQ</sequence>
<accession>A0ABP0TDZ3</accession>
<evidence type="ECO:0000256" key="11">
    <source>
        <dbReference type="ARBA" id="ARBA00034252"/>
    </source>
</evidence>
<evidence type="ECO:0000256" key="8">
    <source>
        <dbReference type="ARBA" id="ARBA00023051"/>
    </source>
</evidence>
<comment type="pathway">
    <text evidence="2">Phytoalexin biosynthesis; 3,4',5-trihydroxystilbene biosynthesis; 3,4',5-trihydroxystilbene from trans-4-coumarate: step 1/2.</text>
</comment>
<dbReference type="InterPro" id="IPR020845">
    <property type="entry name" value="AMP-binding_CS"/>
</dbReference>
<evidence type="ECO:0000256" key="4">
    <source>
        <dbReference type="ARBA" id="ARBA00012959"/>
    </source>
</evidence>
<keyword evidence="15" id="KW-1185">Reference proteome</keyword>
<keyword evidence="6" id="KW-0547">Nucleotide-binding</keyword>
<evidence type="ECO:0000313" key="15">
    <source>
        <dbReference type="Proteomes" id="UP001497512"/>
    </source>
</evidence>
<evidence type="ECO:0000313" key="14">
    <source>
        <dbReference type="EMBL" id="CAK9194208.1"/>
    </source>
</evidence>
<comment type="similarity">
    <text evidence="3">Belongs to the ATP-dependent AMP-binding enzyme family.</text>
</comment>
<evidence type="ECO:0000259" key="13">
    <source>
        <dbReference type="Pfam" id="PF13193"/>
    </source>
</evidence>
<comment type="catalytic activity">
    <reaction evidence="11">
        <text>(E)-4-coumarate + ATP + CoA = (E)-4-coumaroyl-CoA + AMP + diphosphate</text>
        <dbReference type="Rhea" id="RHEA:19641"/>
        <dbReference type="ChEBI" id="CHEBI:12876"/>
        <dbReference type="ChEBI" id="CHEBI:30616"/>
        <dbReference type="ChEBI" id="CHEBI:33019"/>
        <dbReference type="ChEBI" id="CHEBI:57287"/>
        <dbReference type="ChEBI" id="CHEBI:85008"/>
        <dbReference type="ChEBI" id="CHEBI:456215"/>
        <dbReference type="EC" id="6.2.1.12"/>
    </reaction>
    <physiologicalReaction direction="left-to-right" evidence="11">
        <dbReference type="Rhea" id="RHEA:19642"/>
    </physiologicalReaction>
</comment>
<dbReference type="EC" id="6.2.1.12" evidence="4"/>
<evidence type="ECO:0000256" key="1">
    <source>
        <dbReference type="ARBA" id="ARBA00001946"/>
    </source>
</evidence>
<comment type="cofactor">
    <cofactor evidence="1">
        <name>Mg(2+)</name>
        <dbReference type="ChEBI" id="CHEBI:18420"/>
    </cofactor>
</comment>
<evidence type="ECO:0000259" key="12">
    <source>
        <dbReference type="Pfam" id="PF00501"/>
    </source>
</evidence>
<evidence type="ECO:0000256" key="5">
    <source>
        <dbReference type="ARBA" id="ARBA00022598"/>
    </source>
</evidence>
<dbReference type="InterPro" id="IPR045851">
    <property type="entry name" value="AMP-bd_C_sf"/>
</dbReference>
<dbReference type="PANTHER" id="PTHR24096">
    <property type="entry name" value="LONG-CHAIN-FATTY-ACID--COA LIGASE"/>
    <property type="match status" value="1"/>
</dbReference>
<dbReference type="SUPFAM" id="SSF56801">
    <property type="entry name" value="Acetyl-CoA synthetase-like"/>
    <property type="match status" value="1"/>
</dbReference>
<dbReference type="CDD" id="cd05904">
    <property type="entry name" value="4CL"/>
    <property type="match status" value="1"/>
</dbReference>
<feature type="domain" description="AMP-dependent synthetase/ligase" evidence="12">
    <location>
        <begin position="67"/>
        <end position="435"/>
    </location>
</feature>
<dbReference type="PROSITE" id="PS00455">
    <property type="entry name" value="AMP_BINDING"/>
    <property type="match status" value="1"/>
</dbReference>
<name>A0ABP0TDZ3_9BRYO</name>
<evidence type="ECO:0000256" key="3">
    <source>
        <dbReference type="ARBA" id="ARBA00006432"/>
    </source>
</evidence>
<dbReference type="Gene3D" id="3.30.300.30">
    <property type="match status" value="1"/>
</dbReference>
<protein>
    <recommendedName>
        <fullName evidence="4">4-coumarate--CoA ligase</fullName>
        <ecNumber evidence="4">6.2.1.12</ecNumber>
    </recommendedName>
</protein>
<organism evidence="14 15">
    <name type="scientific">Sphagnum troendelagicum</name>
    <dbReference type="NCBI Taxonomy" id="128251"/>
    <lineage>
        <taxon>Eukaryota</taxon>
        <taxon>Viridiplantae</taxon>
        <taxon>Streptophyta</taxon>
        <taxon>Embryophyta</taxon>
        <taxon>Bryophyta</taxon>
        <taxon>Sphagnophytina</taxon>
        <taxon>Sphagnopsida</taxon>
        <taxon>Sphagnales</taxon>
        <taxon>Sphagnaceae</taxon>
        <taxon>Sphagnum</taxon>
    </lineage>
</organism>